<dbReference type="NCBIfam" id="TIGR01258">
    <property type="entry name" value="pgm_1"/>
    <property type="match status" value="1"/>
</dbReference>
<dbReference type="Gene3D" id="3.40.50.1240">
    <property type="entry name" value="Phosphoglycerate mutase-like"/>
    <property type="match status" value="1"/>
</dbReference>
<evidence type="ECO:0000256" key="1">
    <source>
        <dbReference type="ARBA" id="ARBA00006717"/>
    </source>
</evidence>
<dbReference type="SMART" id="SM00855">
    <property type="entry name" value="PGAM"/>
    <property type="match status" value="1"/>
</dbReference>
<keyword evidence="4" id="KW-0312">Gluconeogenesis</keyword>
<dbReference type="SUPFAM" id="SSF53254">
    <property type="entry name" value="Phosphoglycerate mutase-like"/>
    <property type="match status" value="1"/>
</dbReference>
<comment type="function">
    <text evidence="4 8">Catalyzes the interconversion of 2-phosphoglycerate and 3-phosphoglycerate.</text>
</comment>
<proteinExistence type="inferred from homology"/>
<keyword evidence="3 4" id="KW-0413">Isomerase</keyword>
<keyword evidence="10" id="KW-1185">Reference proteome</keyword>
<dbReference type="InterPro" id="IPR013078">
    <property type="entry name" value="His_Pase_superF_clade-1"/>
</dbReference>
<evidence type="ECO:0000256" key="3">
    <source>
        <dbReference type="ARBA" id="ARBA00023235"/>
    </source>
</evidence>
<evidence type="ECO:0000256" key="5">
    <source>
        <dbReference type="PIRSR" id="PIRSR613078-1"/>
    </source>
</evidence>
<dbReference type="AlphaFoldDB" id="A0A9X2DY43"/>
<feature type="binding site" evidence="4 6">
    <location>
        <begin position="186"/>
        <end position="187"/>
    </location>
    <ligand>
        <name>substrate</name>
    </ligand>
</feature>
<dbReference type="GO" id="GO:0004619">
    <property type="term" value="F:phosphoglycerate mutase activity"/>
    <property type="evidence" value="ECO:0007669"/>
    <property type="project" value="UniProtKB-UniRule"/>
</dbReference>
<feature type="binding site" evidence="4 6">
    <location>
        <begin position="11"/>
        <end position="18"/>
    </location>
    <ligand>
        <name>substrate</name>
    </ligand>
</feature>
<dbReference type="RefSeq" id="WP_251946363.1">
    <property type="nucleotide sequence ID" value="NZ_JAMRYM010000058.1"/>
</dbReference>
<reference evidence="9" key="1">
    <citation type="submission" date="2022-06" db="EMBL/GenBank/DDBJ databases">
        <title>Whole genome shotgun sequencing (WGS) of Rathayibacter sp. ZW T2_19, isolated from stored onions (Allium cepa).</title>
        <authorList>
            <person name="Stoll D.A."/>
            <person name="Huch M."/>
        </authorList>
    </citation>
    <scope>NUCLEOTIDE SEQUENCE</scope>
    <source>
        <strain evidence="9">ZW T2_19</strain>
    </source>
</reference>
<comment type="similarity">
    <text evidence="1 4">Belongs to the phosphoglycerate mutase family. BPG-dependent PGAM subfamily.</text>
</comment>
<evidence type="ECO:0000256" key="4">
    <source>
        <dbReference type="HAMAP-Rule" id="MF_01039"/>
    </source>
</evidence>
<feature type="binding site" evidence="4 6">
    <location>
        <begin position="90"/>
        <end position="93"/>
    </location>
    <ligand>
        <name>substrate</name>
    </ligand>
</feature>
<dbReference type="PANTHER" id="PTHR11931">
    <property type="entry name" value="PHOSPHOGLYCERATE MUTASE"/>
    <property type="match status" value="1"/>
</dbReference>
<dbReference type="PIRSF" id="PIRSF000709">
    <property type="entry name" value="6PFK_2-Ptase"/>
    <property type="match status" value="1"/>
</dbReference>
<feature type="binding site" evidence="4 6">
    <location>
        <position position="63"/>
    </location>
    <ligand>
        <name>substrate</name>
    </ligand>
</feature>
<comment type="catalytic activity">
    <reaction evidence="4 8">
        <text>(2R)-2-phosphoglycerate = (2R)-3-phosphoglycerate</text>
        <dbReference type="Rhea" id="RHEA:15901"/>
        <dbReference type="ChEBI" id="CHEBI:58272"/>
        <dbReference type="ChEBI" id="CHEBI:58289"/>
        <dbReference type="EC" id="5.4.2.11"/>
    </reaction>
</comment>
<evidence type="ECO:0000256" key="8">
    <source>
        <dbReference type="RuleBase" id="RU004512"/>
    </source>
</evidence>
<sequence length="251" mass="27006">MPAHPPLVLVRHGESTGNADGLFCGVLDVPLTDLGRDEARQAATLLRDASIDPDLILTSTLQRSTESARIIAGALPGRPRIVAAQWRLNERNYGALTGLSKSAVRAQYGADAFLEWRRSMDVRPPALSAAAFAQLHRSAAFRGQPAEAMTETESLRDVVHRLQPLLEERILPALEEGETVLIVGHGNSLRALRALLEDLGDAAVRDLNIPTGQPYLYDTGPSGTPISRSGRYLDPARADRAAITLAHEGGT</sequence>
<evidence type="ECO:0000256" key="2">
    <source>
        <dbReference type="ARBA" id="ARBA00023152"/>
    </source>
</evidence>
<dbReference type="CDD" id="cd07067">
    <property type="entry name" value="HP_PGM_like"/>
    <property type="match status" value="1"/>
</dbReference>
<evidence type="ECO:0000256" key="7">
    <source>
        <dbReference type="PIRSR" id="PIRSR613078-3"/>
    </source>
</evidence>
<dbReference type="GO" id="GO:0006094">
    <property type="term" value="P:gluconeogenesis"/>
    <property type="evidence" value="ECO:0007669"/>
    <property type="project" value="UniProtKB-UniRule"/>
</dbReference>
<protein>
    <recommendedName>
        <fullName evidence="4 8">2,3-bisphosphoglycerate-dependent phosphoglycerate mutase</fullName>
        <shortName evidence="4">BPG-dependent PGAM</shortName>
        <shortName evidence="4">PGAM</shortName>
        <shortName evidence="4">Phosphoglyceromutase</shortName>
        <shortName evidence="4">dPGM</shortName>
        <ecNumber evidence="4 8">5.4.2.11</ecNumber>
    </recommendedName>
</protein>
<comment type="caution">
    <text evidence="4">Lacks conserved residue(s) required for the propagation of feature annotation.</text>
</comment>
<dbReference type="Proteomes" id="UP001155240">
    <property type="component" value="Unassembled WGS sequence"/>
</dbReference>
<gene>
    <name evidence="4" type="primary">gpmA</name>
    <name evidence="9" type="ORF">NB037_12910</name>
</gene>
<comment type="caution">
    <text evidence="9">The sequence shown here is derived from an EMBL/GenBank/DDBJ whole genome shotgun (WGS) entry which is preliminary data.</text>
</comment>
<feature type="active site" description="Proton donor/acceptor" evidence="4 5">
    <location>
        <position position="90"/>
    </location>
</feature>
<dbReference type="EMBL" id="JAMRYM010000058">
    <property type="protein sequence ID" value="MCM6763320.1"/>
    <property type="molecule type" value="Genomic_DNA"/>
</dbReference>
<feature type="binding site" evidence="4 6">
    <location>
        <position position="101"/>
    </location>
    <ligand>
        <name>substrate</name>
    </ligand>
</feature>
<feature type="active site" description="Tele-phosphohistidine intermediate" evidence="4 5">
    <location>
        <position position="12"/>
    </location>
</feature>
<name>A0A9X2DY43_9MICO</name>
<dbReference type="InterPro" id="IPR001345">
    <property type="entry name" value="PG/BPGM_mutase_AS"/>
</dbReference>
<dbReference type="EC" id="5.4.2.11" evidence="4 8"/>
<keyword evidence="2 4" id="KW-0324">Glycolysis</keyword>
<evidence type="ECO:0000313" key="9">
    <source>
        <dbReference type="EMBL" id="MCM6763320.1"/>
    </source>
</evidence>
<comment type="pathway">
    <text evidence="4 8">Carbohydrate degradation; glycolysis; pyruvate from D-glyceraldehyde 3-phosphate: step 3/5.</text>
</comment>
<feature type="binding site" evidence="4 6">
    <location>
        <begin position="117"/>
        <end position="118"/>
    </location>
    <ligand>
        <name>substrate</name>
    </ligand>
</feature>
<dbReference type="GO" id="GO:0006096">
    <property type="term" value="P:glycolytic process"/>
    <property type="evidence" value="ECO:0007669"/>
    <property type="project" value="UniProtKB-UniRule"/>
</dbReference>
<dbReference type="PROSITE" id="PS00175">
    <property type="entry name" value="PG_MUTASE"/>
    <property type="match status" value="1"/>
</dbReference>
<dbReference type="Pfam" id="PF00300">
    <property type="entry name" value="His_Phos_1"/>
    <property type="match status" value="2"/>
</dbReference>
<evidence type="ECO:0000313" key="10">
    <source>
        <dbReference type="Proteomes" id="UP001155240"/>
    </source>
</evidence>
<dbReference type="InterPro" id="IPR029033">
    <property type="entry name" value="His_PPase_superfam"/>
</dbReference>
<dbReference type="InterPro" id="IPR005952">
    <property type="entry name" value="Phosphogly_mut1"/>
</dbReference>
<accession>A0A9X2DY43</accession>
<dbReference type="HAMAP" id="MF_01039">
    <property type="entry name" value="PGAM_GpmA"/>
    <property type="match status" value="1"/>
</dbReference>
<organism evidence="9 10">
    <name type="scientific">Rathayibacter rubneri</name>
    <dbReference type="NCBI Taxonomy" id="2950106"/>
    <lineage>
        <taxon>Bacteria</taxon>
        <taxon>Bacillati</taxon>
        <taxon>Actinomycetota</taxon>
        <taxon>Actinomycetes</taxon>
        <taxon>Micrococcales</taxon>
        <taxon>Microbacteriaceae</taxon>
        <taxon>Rathayibacter</taxon>
    </lineage>
</organism>
<feature type="site" description="Transition state stabilizer" evidence="4 7">
    <location>
        <position position="185"/>
    </location>
</feature>
<evidence type="ECO:0000256" key="6">
    <source>
        <dbReference type="PIRSR" id="PIRSR613078-2"/>
    </source>
</evidence>